<evidence type="ECO:0000256" key="1">
    <source>
        <dbReference type="SAM" id="MobiDB-lite"/>
    </source>
</evidence>
<keyword evidence="4" id="KW-1185">Reference proteome</keyword>
<dbReference type="Gramene" id="PNW84854">
    <property type="protein sequence ID" value="PNW84854"/>
    <property type="gene ID" value="CHLRE_03g1611502v5"/>
</dbReference>
<feature type="compositionally biased region" description="Polar residues" evidence="1">
    <location>
        <begin position="185"/>
        <end position="201"/>
    </location>
</feature>
<protein>
    <recommendedName>
        <fullName evidence="2">Pherophorin domain-containing protein</fullName>
    </recommendedName>
</protein>
<dbReference type="Pfam" id="PF12499">
    <property type="entry name" value="DUF3707"/>
    <property type="match status" value="1"/>
</dbReference>
<accession>A0A2K3DWF3</accession>
<organism evidence="3 4">
    <name type="scientific">Chlamydomonas reinhardtii</name>
    <name type="common">Chlamydomonas smithii</name>
    <dbReference type="NCBI Taxonomy" id="3055"/>
    <lineage>
        <taxon>Eukaryota</taxon>
        <taxon>Viridiplantae</taxon>
        <taxon>Chlorophyta</taxon>
        <taxon>core chlorophytes</taxon>
        <taxon>Chlorophyceae</taxon>
        <taxon>CS clade</taxon>
        <taxon>Chlamydomonadales</taxon>
        <taxon>Chlamydomonadaceae</taxon>
        <taxon>Chlamydomonas</taxon>
    </lineage>
</organism>
<feature type="domain" description="Pherophorin" evidence="2">
    <location>
        <begin position="4"/>
        <end position="154"/>
    </location>
</feature>
<reference evidence="3 4" key="1">
    <citation type="journal article" date="2007" name="Science">
        <title>The Chlamydomonas genome reveals the evolution of key animal and plant functions.</title>
        <authorList>
            <person name="Merchant S.S."/>
            <person name="Prochnik S.E."/>
            <person name="Vallon O."/>
            <person name="Harris E.H."/>
            <person name="Karpowicz S.J."/>
            <person name="Witman G.B."/>
            <person name="Terry A."/>
            <person name="Salamov A."/>
            <person name="Fritz-Laylin L.K."/>
            <person name="Marechal-Drouard L."/>
            <person name="Marshall W.F."/>
            <person name="Qu L.H."/>
            <person name="Nelson D.R."/>
            <person name="Sanderfoot A.A."/>
            <person name="Spalding M.H."/>
            <person name="Kapitonov V.V."/>
            <person name="Ren Q."/>
            <person name="Ferris P."/>
            <person name="Lindquist E."/>
            <person name="Shapiro H."/>
            <person name="Lucas S.M."/>
            <person name="Grimwood J."/>
            <person name="Schmutz J."/>
            <person name="Cardol P."/>
            <person name="Cerutti H."/>
            <person name="Chanfreau G."/>
            <person name="Chen C.L."/>
            <person name="Cognat V."/>
            <person name="Croft M.T."/>
            <person name="Dent R."/>
            <person name="Dutcher S."/>
            <person name="Fernandez E."/>
            <person name="Fukuzawa H."/>
            <person name="Gonzalez-Ballester D."/>
            <person name="Gonzalez-Halphen D."/>
            <person name="Hallmann A."/>
            <person name="Hanikenne M."/>
            <person name="Hippler M."/>
            <person name="Inwood W."/>
            <person name="Jabbari K."/>
            <person name="Kalanon M."/>
            <person name="Kuras R."/>
            <person name="Lefebvre P.A."/>
            <person name="Lemaire S.D."/>
            <person name="Lobanov A.V."/>
            <person name="Lohr M."/>
            <person name="Manuell A."/>
            <person name="Meier I."/>
            <person name="Mets L."/>
            <person name="Mittag M."/>
            <person name="Mittelmeier T."/>
            <person name="Moroney J.V."/>
            <person name="Moseley J."/>
            <person name="Napoli C."/>
            <person name="Nedelcu A.M."/>
            <person name="Niyogi K."/>
            <person name="Novoselov S.V."/>
            <person name="Paulsen I.T."/>
            <person name="Pazour G."/>
            <person name="Purton S."/>
            <person name="Ral J.P."/>
            <person name="Riano-Pachon D.M."/>
            <person name="Riekhof W."/>
            <person name="Rymarquis L."/>
            <person name="Schroda M."/>
            <person name="Stern D."/>
            <person name="Umen J."/>
            <person name="Willows R."/>
            <person name="Wilson N."/>
            <person name="Zimmer S.L."/>
            <person name="Allmer J."/>
            <person name="Balk J."/>
            <person name="Bisova K."/>
            <person name="Chen C.J."/>
            <person name="Elias M."/>
            <person name="Gendler K."/>
            <person name="Hauser C."/>
            <person name="Lamb M.R."/>
            <person name="Ledford H."/>
            <person name="Long J.C."/>
            <person name="Minagawa J."/>
            <person name="Page M.D."/>
            <person name="Pan J."/>
            <person name="Pootakham W."/>
            <person name="Roje S."/>
            <person name="Rose A."/>
            <person name="Stahlberg E."/>
            <person name="Terauchi A.M."/>
            <person name="Yang P."/>
            <person name="Ball S."/>
            <person name="Bowler C."/>
            <person name="Dieckmann C.L."/>
            <person name="Gladyshev V.N."/>
            <person name="Green P."/>
            <person name="Jorgensen R."/>
            <person name="Mayfield S."/>
            <person name="Mueller-Roeber B."/>
            <person name="Rajamani S."/>
            <person name="Sayre R.T."/>
            <person name="Brokstein P."/>
            <person name="Dubchak I."/>
            <person name="Goodstein D."/>
            <person name="Hornick L."/>
            <person name="Huang Y.W."/>
            <person name="Jhaveri J."/>
            <person name="Luo Y."/>
            <person name="Martinez D."/>
            <person name="Ngau W.C."/>
            <person name="Otillar B."/>
            <person name="Poliakov A."/>
            <person name="Porter A."/>
            <person name="Szajkowski L."/>
            <person name="Werner G."/>
            <person name="Zhou K."/>
            <person name="Grigoriev I.V."/>
            <person name="Rokhsar D.S."/>
            <person name="Grossman A.R."/>
        </authorList>
    </citation>
    <scope>NUCLEOTIDE SEQUENCE [LARGE SCALE GENOMIC DNA]</scope>
    <source>
        <strain evidence="4">CC-503</strain>
    </source>
</reference>
<feature type="non-terminal residue" evidence="3">
    <location>
        <position position="294"/>
    </location>
</feature>
<sequence length="294" mass="32443">REDTPYQPIYTFNEDSNTHCWTLKHRYCDPIVDCCHMDYDRFTMLVMPAEYGCYTSLYNSTLNRLSATGDVLSSSPLWPIWSWNEVWDPSLPDQTWNQLIYTGLGVDQYNGTGTQICFQLGSPCTSISDLCWNGRCLYAYTNEPGDDAGTACCPSRTVNPLNNQTWTQSRRRAASYDAGARGGSRDSNNAGSGMTPQQKWWASSAGVDYAERYRREVMSLPGAGEGSIEDNVGSFSGGRGSAADLNDSTTRVGTKKLIGDATKRRQLHGLAGSAAGSERQEARASGSRLRRGIW</sequence>
<gene>
    <name evidence="3" type="ORF">CHLRE_03g1611502v5</name>
</gene>
<dbReference type="AlphaFoldDB" id="A0A2K3DWF3"/>
<evidence type="ECO:0000313" key="4">
    <source>
        <dbReference type="Proteomes" id="UP000006906"/>
    </source>
</evidence>
<dbReference type="Proteomes" id="UP000006906">
    <property type="component" value="Chromosome 3"/>
</dbReference>
<feature type="region of interest" description="Disordered" evidence="1">
    <location>
        <begin position="263"/>
        <end position="294"/>
    </location>
</feature>
<dbReference type="ExpressionAtlas" id="A0A2K3DWF3">
    <property type="expression patterns" value="baseline"/>
</dbReference>
<name>A0A2K3DWF3_CHLRE</name>
<dbReference type="GeneID" id="5723129"/>
<proteinExistence type="predicted"/>
<evidence type="ECO:0000313" key="3">
    <source>
        <dbReference type="EMBL" id="PNW84854.1"/>
    </source>
</evidence>
<evidence type="ECO:0000259" key="2">
    <source>
        <dbReference type="Pfam" id="PF12499"/>
    </source>
</evidence>
<dbReference type="OrthoDB" id="533563at2759"/>
<dbReference type="EMBL" id="CM008964">
    <property type="protein sequence ID" value="PNW84854.1"/>
    <property type="molecule type" value="Genomic_DNA"/>
</dbReference>
<dbReference type="RefSeq" id="XP_001697417.2">
    <property type="nucleotide sequence ID" value="XM_001697365.2"/>
</dbReference>
<feature type="region of interest" description="Disordered" evidence="1">
    <location>
        <begin position="167"/>
        <end position="201"/>
    </location>
</feature>
<dbReference type="InterPro" id="IPR024616">
    <property type="entry name" value="Pherophorin"/>
</dbReference>
<dbReference type="KEGG" id="cre:CHLRE_3g1611502v5"/>
<dbReference type="PaxDb" id="3055-EDP00079"/>
<dbReference type="InParanoid" id="A0A2K3DWF3"/>